<name>A0AAE0XD49_9PEZI</name>
<gene>
    <name evidence="2" type="ORF">B0T22DRAFT_441914</name>
</gene>
<organism evidence="2 3">
    <name type="scientific">Podospora appendiculata</name>
    <dbReference type="NCBI Taxonomy" id="314037"/>
    <lineage>
        <taxon>Eukaryota</taxon>
        <taxon>Fungi</taxon>
        <taxon>Dikarya</taxon>
        <taxon>Ascomycota</taxon>
        <taxon>Pezizomycotina</taxon>
        <taxon>Sordariomycetes</taxon>
        <taxon>Sordariomycetidae</taxon>
        <taxon>Sordariales</taxon>
        <taxon>Podosporaceae</taxon>
        <taxon>Podospora</taxon>
    </lineage>
</organism>
<keyword evidence="1" id="KW-0732">Signal</keyword>
<keyword evidence="3" id="KW-1185">Reference proteome</keyword>
<sequence>MFFSNSIVIVVAAMAGLAFAAQADYTPLTASNQSNMSITDVQYALKDLVDPADVVHFGHDGVLRVFNADTLAVQHAVPLTPAQVVEYLATVQQNDPASFDGVNGYNVPESALLKPADDLVAQVRLALKNTDAAMFEAASQEAQDSAGLGKRPTLPCSSYLFQVWANAQ</sequence>
<dbReference type="AlphaFoldDB" id="A0AAE0XD49"/>
<evidence type="ECO:0000313" key="2">
    <source>
        <dbReference type="EMBL" id="KAK3690530.1"/>
    </source>
</evidence>
<feature type="chain" id="PRO_5042052838" evidence="1">
    <location>
        <begin position="24"/>
        <end position="168"/>
    </location>
</feature>
<evidence type="ECO:0000256" key="1">
    <source>
        <dbReference type="SAM" id="SignalP"/>
    </source>
</evidence>
<accession>A0AAE0XD49</accession>
<protein>
    <submittedName>
        <fullName evidence="2">Uncharacterized protein</fullName>
    </submittedName>
</protein>
<dbReference type="EMBL" id="JAULSO010000002">
    <property type="protein sequence ID" value="KAK3690530.1"/>
    <property type="molecule type" value="Genomic_DNA"/>
</dbReference>
<feature type="signal peptide" evidence="1">
    <location>
        <begin position="1"/>
        <end position="23"/>
    </location>
</feature>
<reference evidence="2" key="1">
    <citation type="journal article" date="2023" name="Mol. Phylogenet. Evol.">
        <title>Genome-scale phylogeny and comparative genomics of the fungal order Sordariales.</title>
        <authorList>
            <person name="Hensen N."/>
            <person name="Bonometti L."/>
            <person name="Westerberg I."/>
            <person name="Brannstrom I.O."/>
            <person name="Guillou S."/>
            <person name="Cros-Aarteil S."/>
            <person name="Calhoun S."/>
            <person name="Haridas S."/>
            <person name="Kuo A."/>
            <person name="Mondo S."/>
            <person name="Pangilinan J."/>
            <person name="Riley R."/>
            <person name="LaButti K."/>
            <person name="Andreopoulos B."/>
            <person name="Lipzen A."/>
            <person name="Chen C."/>
            <person name="Yan M."/>
            <person name="Daum C."/>
            <person name="Ng V."/>
            <person name="Clum A."/>
            <person name="Steindorff A."/>
            <person name="Ohm R.A."/>
            <person name="Martin F."/>
            <person name="Silar P."/>
            <person name="Natvig D.O."/>
            <person name="Lalanne C."/>
            <person name="Gautier V."/>
            <person name="Ament-Velasquez S.L."/>
            <person name="Kruys A."/>
            <person name="Hutchinson M.I."/>
            <person name="Powell A.J."/>
            <person name="Barry K."/>
            <person name="Miller A.N."/>
            <person name="Grigoriev I.V."/>
            <person name="Debuchy R."/>
            <person name="Gladieux P."/>
            <person name="Hiltunen Thoren M."/>
            <person name="Johannesson H."/>
        </authorList>
    </citation>
    <scope>NUCLEOTIDE SEQUENCE</scope>
    <source>
        <strain evidence="2">CBS 314.62</strain>
    </source>
</reference>
<dbReference type="Proteomes" id="UP001270362">
    <property type="component" value="Unassembled WGS sequence"/>
</dbReference>
<evidence type="ECO:0000313" key="3">
    <source>
        <dbReference type="Proteomes" id="UP001270362"/>
    </source>
</evidence>
<reference evidence="2" key="2">
    <citation type="submission" date="2023-06" db="EMBL/GenBank/DDBJ databases">
        <authorList>
            <consortium name="Lawrence Berkeley National Laboratory"/>
            <person name="Haridas S."/>
            <person name="Hensen N."/>
            <person name="Bonometti L."/>
            <person name="Westerberg I."/>
            <person name="Brannstrom I.O."/>
            <person name="Guillou S."/>
            <person name="Cros-Aarteil S."/>
            <person name="Calhoun S."/>
            <person name="Kuo A."/>
            <person name="Mondo S."/>
            <person name="Pangilinan J."/>
            <person name="Riley R."/>
            <person name="Labutti K."/>
            <person name="Andreopoulos B."/>
            <person name="Lipzen A."/>
            <person name="Chen C."/>
            <person name="Yanf M."/>
            <person name="Daum C."/>
            <person name="Ng V."/>
            <person name="Clum A."/>
            <person name="Steindorff A."/>
            <person name="Ohm R."/>
            <person name="Martin F."/>
            <person name="Silar P."/>
            <person name="Natvig D."/>
            <person name="Lalanne C."/>
            <person name="Gautier V."/>
            <person name="Ament-Velasquez S.L."/>
            <person name="Kruys A."/>
            <person name="Hutchinson M.I."/>
            <person name="Powell A.J."/>
            <person name="Barry K."/>
            <person name="Miller A.N."/>
            <person name="Grigoriev I.V."/>
            <person name="Debuchy R."/>
            <person name="Gladieux P."/>
            <person name="Thoren M.H."/>
            <person name="Johannesson H."/>
        </authorList>
    </citation>
    <scope>NUCLEOTIDE SEQUENCE</scope>
    <source>
        <strain evidence="2">CBS 314.62</strain>
    </source>
</reference>
<proteinExistence type="predicted"/>
<comment type="caution">
    <text evidence="2">The sequence shown here is derived from an EMBL/GenBank/DDBJ whole genome shotgun (WGS) entry which is preliminary data.</text>
</comment>